<evidence type="ECO:0000313" key="3">
    <source>
        <dbReference type="Proteomes" id="UP001142055"/>
    </source>
</evidence>
<dbReference type="EMBL" id="JAPWDV010000002">
    <property type="protein sequence ID" value="KAJ6219206.1"/>
    <property type="molecule type" value="Genomic_DNA"/>
</dbReference>
<dbReference type="OMA" id="ACGTEFI"/>
<dbReference type="Proteomes" id="UP001142055">
    <property type="component" value="Chromosome 2"/>
</dbReference>
<accession>A0A9Q0RN46</accession>
<name>A0A9Q0RN46_BLOTA</name>
<dbReference type="OrthoDB" id="6487199at2759"/>
<organism evidence="2 3">
    <name type="scientific">Blomia tropicalis</name>
    <name type="common">Mite</name>
    <dbReference type="NCBI Taxonomy" id="40697"/>
    <lineage>
        <taxon>Eukaryota</taxon>
        <taxon>Metazoa</taxon>
        <taxon>Ecdysozoa</taxon>
        <taxon>Arthropoda</taxon>
        <taxon>Chelicerata</taxon>
        <taxon>Arachnida</taxon>
        <taxon>Acari</taxon>
        <taxon>Acariformes</taxon>
        <taxon>Sarcoptiformes</taxon>
        <taxon>Astigmata</taxon>
        <taxon>Glycyphagoidea</taxon>
        <taxon>Echimyopodidae</taxon>
        <taxon>Blomia</taxon>
    </lineage>
</organism>
<proteinExistence type="predicted"/>
<reference evidence="2" key="1">
    <citation type="submission" date="2022-12" db="EMBL/GenBank/DDBJ databases">
        <title>Genome assemblies of Blomia tropicalis.</title>
        <authorList>
            <person name="Cui Y."/>
        </authorList>
    </citation>
    <scope>NUCLEOTIDE SEQUENCE</scope>
    <source>
        <tissue evidence="2">Adult mites</tissue>
    </source>
</reference>
<comment type="caution">
    <text evidence="2">The sequence shown here is derived from an EMBL/GenBank/DDBJ whole genome shotgun (WGS) entry which is preliminary data.</text>
</comment>
<evidence type="ECO:0000313" key="2">
    <source>
        <dbReference type="EMBL" id="KAJ6219206.1"/>
    </source>
</evidence>
<keyword evidence="1" id="KW-0732">Signal</keyword>
<gene>
    <name evidence="2" type="ORF">RDWZM_005018</name>
</gene>
<dbReference type="AlphaFoldDB" id="A0A9Q0RN46"/>
<keyword evidence="3" id="KW-1185">Reference proteome</keyword>
<feature type="chain" id="PRO_5040514800" evidence="1">
    <location>
        <begin position="17"/>
        <end position="260"/>
    </location>
</feature>
<sequence length="260" mass="29880">MVNLIAKLIIVLSIWAFNVDQLECARKKKVEITELPCTKHSEADVDVVFGRMSGYGNVSRTFPSNQNELNEYCSGQLEDIKMIDSYAKRCKKGLPKQYFSIMLYTVKGSMQRICKKNSKKAKQFLAASNCIRRASHYFDSCHRNLIQRLHRIKFTENKKKIPYTCCEYYTLRKCFQDNGRGKAKCSEKDMETVEELMESTSSNALNFFCGEYAEDSDKCEKLGTLPAPPSNSKQRPKFLRSISLTVAEIFDSFPEQSITR</sequence>
<feature type="signal peptide" evidence="1">
    <location>
        <begin position="1"/>
        <end position="16"/>
    </location>
</feature>
<protein>
    <submittedName>
        <fullName evidence="2">Uncharacterized protein</fullName>
    </submittedName>
</protein>
<dbReference type="PANTHER" id="PTHR33964">
    <property type="entry name" value="RE45066P-RELATED"/>
    <property type="match status" value="1"/>
</dbReference>
<evidence type="ECO:0000256" key="1">
    <source>
        <dbReference type="SAM" id="SignalP"/>
    </source>
</evidence>
<dbReference type="PANTHER" id="PTHR33964:SF1">
    <property type="entry name" value="RE45066P"/>
    <property type="match status" value="1"/>
</dbReference>